<evidence type="ECO:0000313" key="1">
    <source>
        <dbReference type="EMBL" id="TGK04902.1"/>
    </source>
</evidence>
<accession>A0A4R9G0L0</accession>
<sequence length="119" mass="13452">MKRYILALFGIILAKCMITGPLGLATQFEYQKGNVVKQRLLNASMESDLLFTALNGKPLGIDPTDILAIESKGLQEDKYYKKEKVDNCVKNILILFNTVSPWDLNLRRNGPCSLEPEKY</sequence>
<keyword evidence="1" id="KW-0449">Lipoprotein</keyword>
<organism evidence="1 2">
    <name type="scientific">Leptospira semungkisensis</name>
    <dbReference type="NCBI Taxonomy" id="2484985"/>
    <lineage>
        <taxon>Bacteria</taxon>
        <taxon>Pseudomonadati</taxon>
        <taxon>Spirochaetota</taxon>
        <taxon>Spirochaetia</taxon>
        <taxon>Leptospirales</taxon>
        <taxon>Leptospiraceae</taxon>
        <taxon>Leptospira</taxon>
    </lineage>
</organism>
<proteinExistence type="predicted"/>
<gene>
    <name evidence="1" type="ORF">EHO59_08600</name>
</gene>
<dbReference type="AlphaFoldDB" id="A0A4R9G0L0"/>
<keyword evidence="2" id="KW-1185">Reference proteome</keyword>
<dbReference type="EMBL" id="RQEP01000010">
    <property type="protein sequence ID" value="TGK04902.1"/>
    <property type="molecule type" value="Genomic_DNA"/>
</dbReference>
<dbReference type="OrthoDB" id="331195at2"/>
<dbReference type="Proteomes" id="UP000297453">
    <property type="component" value="Unassembled WGS sequence"/>
</dbReference>
<evidence type="ECO:0000313" key="2">
    <source>
        <dbReference type="Proteomes" id="UP000297453"/>
    </source>
</evidence>
<dbReference type="RefSeq" id="WP_135586893.1">
    <property type="nucleotide sequence ID" value="NZ_RQEP01000010.1"/>
</dbReference>
<dbReference type="NCBIfam" id="TIGR04452">
    <property type="entry name" value="Lepto_Lipo_YY_C"/>
    <property type="match status" value="1"/>
</dbReference>
<protein>
    <submittedName>
        <fullName evidence="1">TIGR04452 family lipoprotein</fullName>
    </submittedName>
</protein>
<comment type="caution">
    <text evidence="1">The sequence shown here is derived from an EMBL/GenBank/DDBJ whole genome shotgun (WGS) entry which is preliminary data.</text>
</comment>
<name>A0A4R9G0L0_9LEPT</name>
<reference evidence="1" key="1">
    <citation type="journal article" date="2019" name="PLoS Negl. Trop. Dis.">
        <title>Revisiting the worldwide diversity of Leptospira species in the environment.</title>
        <authorList>
            <person name="Vincent A.T."/>
            <person name="Schiettekatte O."/>
            <person name="Bourhy P."/>
            <person name="Veyrier F.J."/>
            <person name="Picardeau M."/>
        </authorList>
    </citation>
    <scope>NUCLEOTIDE SEQUENCE [LARGE SCALE GENOMIC DNA]</scope>
    <source>
        <strain evidence="1">SSS9</strain>
    </source>
</reference>
<dbReference type="InterPro" id="IPR031030">
    <property type="entry name" value="Lepto_Lipo_YY_C"/>
</dbReference>